<accession>A0A6A4HMB2</accession>
<evidence type="ECO:0000256" key="5">
    <source>
        <dbReference type="ARBA" id="ARBA00023136"/>
    </source>
</evidence>
<evidence type="ECO:0000256" key="6">
    <source>
        <dbReference type="ARBA" id="ARBA00023180"/>
    </source>
</evidence>
<dbReference type="GO" id="GO:0005886">
    <property type="term" value="C:plasma membrane"/>
    <property type="evidence" value="ECO:0007669"/>
    <property type="project" value="TreeGrafter"/>
</dbReference>
<feature type="domain" description="WSC" evidence="8">
    <location>
        <begin position="145"/>
        <end position="246"/>
    </location>
</feature>
<evidence type="ECO:0000256" key="7">
    <source>
        <dbReference type="SAM" id="MobiDB-lite"/>
    </source>
</evidence>
<dbReference type="PROSITE" id="PS51212">
    <property type="entry name" value="WSC"/>
    <property type="match status" value="2"/>
</dbReference>
<evidence type="ECO:0000313" key="10">
    <source>
        <dbReference type="Proteomes" id="UP000799118"/>
    </source>
</evidence>
<evidence type="ECO:0000256" key="2">
    <source>
        <dbReference type="ARBA" id="ARBA00022692"/>
    </source>
</evidence>
<evidence type="ECO:0000256" key="4">
    <source>
        <dbReference type="ARBA" id="ARBA00022989"/>
    </source>
</evidence>
<dbReference type="AlphaFoldDB" id="A0A6A4HMB2"/>
<dbReference type="Pfam" id="PF01822">
    <property type="entry name" value="WSC"/>
    <property type="match status" value="2"/>
</dbReference>
<keyword evidence="3" id="KW-0732">Signal</keyword>
<feature type="region of interest" description="Disordered" evidence="7">
    <location>
        <begin position="286"/>
        <end position="339"/>
    </location>
</feature>
<dbReference type="InterPro" id="IPR002889">
    <property type="entry name" value="WSC_carb-bd"/>
</dbReference>
<dbReference type="EMBL" id="ML769473">
    <property type="protein sequence ID" value="KAE9399153.1"/>
    <property type="molecule type" value="Genomic_DNA"/>
</dbReference>
<evidence type="ECO:0000256" key="1">
    <source>
        <dbReference type="ARBA" id="ARBA00004167"/>
    </source>
</evidence>
<dbReference type="PANTHER" id="PTHR24269:SF16">
    <property type="entry name" value="PROTEIN SLG1"/>
    <property type="match status" value="1"/>
</dbReference>
<evidence type="ECO:0000313" key="9">
    <source>
        <dbReference type="EMBL" id="KAE9399153.1"/>
    </source>
</evidence>
<keyword evidence="10" id="KW-1185">Reference proteome</keyword>
<feature type="domain" description="WSC" evidence="8">
    <location>
        <begin position="47"/>
        <end position="137"/>
    </location>
</feature>
<protein>
    <submittedName>
        <fullName evidence="9">WSC-domain-containing protein</fullName>
    </submittedName>
</protein>
<name>A0A6A4HMB2_9AGAR</name>
<dbReference type="Proteomes" id="UP000799118">
    <property type="component" value="Unassembled WGS sequence"/>
</dbReference>
<comment type="subcellular location">
    <subcellularLocation>
        <location evidence="1">Membrane</location>
        <topology evidence="1">Single-pass membrane protein</topology>
    </subcellularLocation>
</comment>
<dbReference type="PANTHER" id="PTHR24269">
    <property type="entry name" value="KREMEN PROTEIN"/>
    <property type="match status" value="1"/>
</dbReference>
<evidence type="ECO:0000256" key="3">
    <source>
        <dbReference type="ARBA" id="ARBA00022729"/>
    </source>
</evidence>
<sequence length="414" mass="41782">MSCGPLFLTPSFFLDMYGLLAFSFLTSVLATPALQTRNIWELPYYRSYNLQGCYSESSNWGHLTYTAWQNNSTNSAETCIDACSAAVYSFAALSNGSACYCGNSSDTSTPANCSSLCSGNPGEICGGPNTVTLYQNASRVECAVGYPSIGCYAENDWRSGGQPRLLTTQLTIANLTVEKCISACRADEYVFAGVEYGSQCFCGNVTDVEASEWTEASTDDCSMPCDGNTGEACGGGENYGTIIVYNLTDTCPSSGGTGGSGTGSGSATTTTATTTVIVTATTTTTKTTTGTTTGTGSSSGDPVITTTKTATTTITTTATTTDSSGTGTGAGDSSSGASTTAATTVTKTSTVTATATATATGSSGTGGGSTGTAATTTTKTATTTITTTATATSTGSGKGWALKGCYLDLLLYAL</sequence>
<keyword evidence="2" id="KW-0812">Transmembrane</keyword>
<evidence type="ECO:0000259" key="8">
    <source>
        <dbReference type="PROSITE" id="PS51212"/>
    </source>
</evidence>
<dbReference type="InterPro" id="IPR051836">
    <property type="entry name" value="Kremen_rcpt"/>
</dbReference>
<keyword evidence="5" id="KW-0472">Membrane</keyword>
<proteinExistence type="predicted"/>
<dbReference type="SMART" id="SM00321">
    <property type="entry name" value="WSC"/>
    <property type="match status" value="2"/>
</dbReference>
<dbReference type="OrthoDB" id="5985073at2759"/>
<keyword evidence="4" id="KW-1133">Transmembrane helix</keyword>
<reference evidence="9" key="1">
    <citation type="journal article" date="2019" name="Environ. Microbiol.">
        <title>Fungal ecological strategies reflected in gene transcription - a case study of two litter decomposers.</title>
        <authorList>
            <person name="Barbi F."/>
            <person name="Kohler A."/>
            <person name="Barry K."/>
            <person name="Baskaran P."/>
            <person name="Daum C."/>
            <person name="Fauchery L."/>
            <person name="Ihrmark K."/>
            <person name="Kuo A."/>
            <person name="LaButti K."/>
            <person name="Lipzen A."/>
            <person name="Morin E."/>
            <person name="Grigoriev I.V."/>
            <person name="Henrissat B."/>
            <person name="Lindahl B."/>
            <person name="Martin F."/>
        </authorList>
    </citation>
    <scope>NUCLEOTIDE SEQUENCE</scope>
    <source>
        <strain evidence="9">JB14</strain>
    </source>
</reference>
<keyword evidence="6" id="KW-0325">Glycoprotein</keyword>
<organism evidence="9 10">
    <name type="scientific">Gymnopus androsaceus JB14</name>
    <dbReference type="NCBI Taxonomy" id="1447944"/>
    <lineage>
        <taxon>Eukaryota</taxon>
        <taxon>Fungi</taxon>
        <taxon>Dikarya</taxon>
        <taxon>Basidiomycota</taxon>
        <taxon>Agaricomycotina</taxon>
        <taxon>Agaricomycetes</taxon>
        <taxon>Agaricomycetidae</taxon>
        <taxon>Agaricales</taxon>
        <taxon>Marasmiineae</taxon>
        <taxon>Omphalotaceae</taxon>
        <taxon>Gymnopus</taxon>
    </lineage>
</organism>
<gene>
    <name evidence="9" type="ORF">BT96DRAFT_708626</name>
</gene>